<dbReference type="Proteomes" id="UP000315439">
    <property type="component" value="Unassembled WGS sequence"/>
</dbReference>
<evidence type="ECO:0000313" key="2">
    <source>
        <dbReference type="Proteomes" id="UP000315439"/>
    </source>
</evidence>
<gene>
    <name evidence="1" type="ORF">FLL46_19640</name>
</gene>
<dbReference type="OrthoDB" id="7170694at2"/>
<organism evidence="1 2">
    <name type="scientific">Aliikangiella coralliicola</name>
    <dbReference type="NCBI Taxonomy" id="2592383"/>
    <lineage>
        <taxon>Bacteria</taxon>
        <taxon>Pseudomonadati</taxon>
        <taxon>Pseudomonadota</taxon>
        <taxon>Gammaproteobacteria</taxon>
        <taxon>Oceanospirillales</taxon>
        <taxon>Pleioneaceae</taxon>
        <taxon>Aliikangiella</taxon>
    </lineage>
</organism>
<protein>
    <recommendedName>
        <fullName evidence="3">IrrE N-terminal-like domain-containing protein</fullName>
    </recommendedName>
</protein>
<evidence type="ECO:0008006" key="3">
    <source>
        <dbReference type="Google" id="ProtNLM"/>
    </source>
</evidence>
<dbReference type="AlphaFoldDB" id="A0A545U7E3"/>
<keyword evidence="2" id="KW-1185">Reference proteome</keyword>
<dbReference type="RefSeq" id="WP_142933058.1">
    <property type="nucleotide sequence ID" value="NZ_ML660168.1"/>
</dbReference>
<comment type="caution">
    <text evidence="1">The sequence shown here is derived from an EMBL/GenBank/DDBJ whole genome shotgun (WGS) entry which is preliminary data.</text>
</comment>
<reference evidence="1 2" key="1">
    <citation type="submission" date="2019-07" db="EMBL/GenBank/DDBJ databases">
        <title>Draft genome for Aliikangiella sp. M105.</title>
        <authorList>
            <person name="Wang G."/>
        </authorList>
    </citation>
    <scope>NUCLEOTIDE SEQUENCE [LARGE SCALE GENOMIC DNA]</scope>
    <source>
        <strain evidence="1 2">M105</strain>
    </source>
</reference>
<proteinExistence type="predicted"/>
<evidence type="ECO:0000313" key="1">
    <source>
        <dbReference type="EMBL" id="TQV85381.1"/>
    </source>
</evidence>
<name>A0A545U7E3_9GAMM</name>
<accession>A0A545U7E3</accession>
<sequence>MFGFLRRKPLLSETDRDFQIETYRWLLRNFGGEDFYQHTQLVLPTSEFFPLSVSTADEVAEATFMTVKALANMQNWHCELEKQEKDIDPRVAETVALQNVPSSPHGTFSVDSEQKVVITYNPQLVNNPQQLVATFAHELAHYLTATTKEAPPGGFDNWEFATDIAAIFLGFGIFMANTAFTFHQYSGASSQGWRSQRSGYLSDTEYAYSLAIFTLLKDIPTDAALSHLKATPKSLYKKCLREIKSLGFVEDLKKIELVHYSSDK</sequence>
<dbReference type="EMBL" id="VIKS01000012">
    <property type="protein sequence ID" value="TQV85381.1"/>
    <property type="molecule type" value="Genomic_DNA"/>
</dbReference>